<evidence type="ECO:0000256" key="1">
    <source>
        <dbReference type="SAM" id="MobiDB-lite"/>
    </source>
</evidence>
<evidence type="ECO:0000313" key="3">
    <source>
        <dbReference type="Proteomes" id="UP000635384"/>
    </source>
</evidence>
<gene>
    <name evidence="2" type="ORF">IB285_02730</name>
</gene>
<sequence>MSWLSVALIVFVVLWIYERGRSNRLRRENRQMMSRFDGARSERHDNEAATKTPDEIDAAELAELRERVQVLERIATDENSSEARKAQRIAREIESLRGDIARRSSKTTEDLSE</sequence>
<reference evidence="2 3" key="1">
    <citation type="submission" date="2020-09" db="EMBL/GenBank/DDBJ databases">
        <authorList>
            <person name="Yoon J.-W."/>
        </authorList>
    </citation>
    <scope>NUCLEOTIDE SEQUENCE [LARGE SCALE GENOMIC DNA]</scope>
    <source>
        <strain evidence="2 3">KMU-140</strain>
    </source>
</reference>
<dbReference type="Proteomes" id="UP000635384">
    <property type="component" value="Unassembled WGS sequence"/>
</dbReference>
<accession>A0ABR8KSE4</accession>
<feature type="region of interest" description="Disordered" evidence="1">
    <location>
        <begin position="27"/>
        <end position="55"/>
    </location>
</feature>
<protein>
    <submittedName>
        <fullName evidence="2">Uncharacterized protein</fullName>
    </submittedName>
</protein>
<keyword evidence="3" id="KW-1185">Reference proteome</keyword>
<dbReference type="RefSeq" id="WP_190786732.1">
    <property type="nucleotide sequence ID" value="NZ_JACXLC010000001.1"/>
</dbReference>
<evidence type="ECO:0000313" key="2">
    <source>
        <dbReference type="EMBL" id="MBD2841167.1"/>
    </source>
</evidence>
<comment type="caution">
    <text evidence="2">The sequence shown here is derived from an EMBL/GenBank/DDBJ whole genome shotgun (WGS) entry which is preliminary data.</text>
</comment>
<name>A0ABR8KSE4_9SPHN</name>
<proteinExistence type="predicted"/>
<organism evidence="2 3">
    <name type="scientific">Erythrobacter rubeus</name>
    <dbReference type="NCBI Taxonomy" id="2760803"/>
    <lineage>
        <taxon>Bacteria</taxon>
        <taxon>Pseudomonadati</taxon>
        <taxon>Pseudomonadota</taxon>
        <taxon>Alphaproteobacteria</taxon>
        <taxon>Sphingomonadales</taxon>
        <taxon>Erythrobacteraceae</taxon>
        <taxon>Erythrobacter/Porphyrobacter group</taxon>
        <taxon>Erythrobacter</taxon>
    </lineage>
</organism>
<feature type="compositionally biased region" description="Basic and acidic residues" evidence="1">
    <location>
        <begin position="37"/>
        <end position="54"/>
    </location>
</feature>
<dbReference type="EMBL" id="JACXLC010000001">
    <property type="protein sequence ID" value="MBD2841167.1"/>
    <property type="molecule type" value="Genomic_DNA"/>
</dbReference>